<feature type="transmembrane region" description="Helical" evidence="7">
    <location>
        <begin position="29"/>
        <end position="53"/>
    </location>
</feature>
<feature type="transmembrane region" description="Helical" evidence="7">
    <location>
        <begin position="526"/>
        <end position="548"/>
    </location>
</feature>
<evidence type="ECO:0000313" key="9">
    <source>
        <dbReference type="Proteomes" id="UP000635565"/>
    </source>
</evidence>
<dbReference type="EMBL" id="BNJJ01000008">
    <property type="protein sequence ID" value="GHO85225.1"/>
    <property type="molecule type" value="Genomic_DNA"/>
</dbReference>
<dbReference type="Proteomes" id="UP000635565">
    <property type="component" value="Unassembled WGS sequence"/>
</dbReference>
<gene>
    <name evidence="8" type="ORF">KSZ_32310</name>
</gene>
<evidence type="ECO:0000256" key="3">
    <source>
        <dbReference type="ARBA" id="ARBA00022679"/>
    </source>
</evidence>
<dbReference type="RefSeq" id="WP_201362886.1">
    <property type="nucleotide sequence ID" value="NZ_BNJJ01000008.1"/>
</dbReference>
<keyword evidence="2" id="KW-0328">Glycosyltransferase</keyword>
<accession>A0ABQ3VGS2</accession>
<evidence type="ECO:0008006" key="10">
    <source>
        <dbReference type="Google" id="ProtNLM"/>
    </source>
</evidence>
<dbReference type="PANTHER" id="PTHR43867">
    <property type="entry name" value="CELLULOSE SYNTHASE CATALYTIC SUBUNIT A [UDP-FORMING]"/>
    <property type="match status" value="1"/>
</dbReference>
<evidence type="ECO:0000256" key="4">
    <source>
        <dbReference type="ARBA" id="ARBA00022692"/>
    </source>
</evidence>
<feature type="transmembrane region" description="Helical" evidence="7">
    <location>
        <begin position="359"/>
        <end position="380"/>
    </location>
</feature>
<dbReference type="PANTHER" id="PTHR43867:SF2">
    <property type="entry name" value="CELLULOSE SYNTHASE CATALYTIC SUBUNIT A [UDP-FORMING]"/>
    <property type="match status" value="1"/>
</dbReference>
<sequence length="1233" mass="137023">MIFGAILYLLCGSLGLDFLFKVQGFFARIGMFFAFSAFNFGILFLIYSIKYYLTIAVLLSFSRAAEVKKQNAPFNSLSLSSDLSAITLERHPFVSIHVAAYNEKRVIDRFLLAATSIEYDNFEIIIADDSTDETVQLLEQWGNHPRVKISHRNNREGFKGGALGQALNIMDPRTEYVIVYDADFIPYPDCIIQFLKYFKASCGSLTPSASNNPIAAVQGYQWHVLNKSENWITRGIRAEYAGSYVIERSGEELYQGLKQISGSVYMIRAAILKQFGWGTSLTEDFELTLKLYEQGYKVLYTPYIQAPAEAAATIKRLIRQRMRWAEGHSFNVKKMFSKLLSSPNLTLSEKLEFIYLAPYYLQAFFFLVGMFCWFMSEVIFKVSLPFWTEMWGWSLVFTNLFALPLMNMVGLFMEECEEKDYLGLISFIFLSYIVAPFQAFAAVKGFLEKEEGPWFRTPKTGRITDSFTQAKFYKFIKEMFRFPSIGISQNQRNQLAFMHAANVMFQTDPYLKAPYTEFRRKKWRGISLLVTFLVMSIILNYFVLFVPVPNAHAVVNPKIEQQLNIIDQNYAAQNTTVSPTDNSLGMIYFDSSHYSGYMTPTFYFEAVIMAASNSNAVTAALYSEDGTAITSASVNTTVNTSYTLVRSSALTLGALPNLASTTNYTVRLSCASTAANCGSINAARLLIVQTDYAILNTETQIEIGNNENTTQTSNTVLTSPKLYKYTDSKFNPSPTAYFEATLKASSPGNVTAELYNVSNSAPLSASSISTNSTSWTRIRSAAISSDTNWDKSNADQYEVRIRSSNTSATGYIANAKIVLYTNSSSGATSIQLAPIIVNTNLSLANTTYASQNYPVLYDPNNWKGATFAYSYASNEKSDAGTAYTQLYNVNDTSGISSSELSTNNTSTTLLQSGNLTMPASAKTLDTQIKSNTYLATVTHDYTLPNPGFGVTGTNRTWNHTTGSQNNRLLLVGVFSTNVSIGTLGQVSSILYNGTALSRIGSIYYAATNLAAGTSEFEMWYLTNPVSGNNTINVTMTQQTQLWWGSSTYYNVDQSTPIGTSTGTSNITTANPSLSISSNTTQLVIDGIAIIYAMSATPGAGQTLRMNGNTWFYSSEKAGSSSSTTMNWTVNCSALQNCANMGFPLNPSNNTGNTSIYGSWLLIDISSMQTPENLLFFIPLIFFLPKIMELWQKRKVAEALSPLTLLEIKQYAPADFKRKPQRKKLKQHFNKNDP</sequence>
<evidence type="ECO:0000256" key="7">
    <source>
        <dbReference type="SAM" id="Phobius"/>
    </source>
</evidence>
<protein>
    <recommendedName>
        <fullName evidence="10">Glycosyltransferase 2-like domain-containing protein</fullName>
    </recommendedName>
</protein>
<proteinExistence type="predicted"/>
<keyword evidence="9" id="KW-1185">Reference proteome</keyword>
<keyword evidence="5 7" id="KW-1133">Transmembrane helix</keyword>
<dbReference type="InterPro" id="IPR029044">
    <property type="entry name" value="Nucleotide-diphossugar_trans"/>
</dbReference>
<evidence type="ECO:0000256" key="2">
    <source>
        <dbReference type="ARBA" id="ARBA00022676"/>
    </source>
</evidence>
<dbReference type="SUPFAM" id="SSF53448">
    <property type="entry name" value="Nucleotide-diphospho-sugar transferases"/>
    <property type="match status" value="1"/>
</dbReference>
<feature type="transmembrane region" description="Helical" evidence="7">
    <location>
        <begin position="392"/>
        <end position="412"/>
    </location>
</feature>
<reference evidence="8 9" key="1">
    <citation type="journal article" date="2021" name="Int. J. Syst. Evol. Microbiol.">
        <title>Reticulibacter mediterranei gen. nov., sp. nov., within the new family Reticulibacteraceae fam. nov., and Ktedonospora formicarum gen. nov., sp. nov., Ktedonobacter robiniae sp. nov., Dictyobacter formicarum sp. nov. and Dictyobacter arantiisoli sp. nov., belonging to the class Ktedonobacteria.</title>
        <authorList>
            <person name="Yabe S."/>
            <person name="Zheng Y."/>
            <person name="Wang C.M."/>
            <person name="Sakai Y."/>
            <person name="Abe K."/>
            <person name="Yokota A."/>
            <person name="Donadio S."/>
            <person name="Cavaletti L."/>
            <person name="Monciardini P."/>
        </authorList>
    </citation>
    <scope>NUCLEOTIDE SEQUENCE [LARGE SCALE GENOMIC DNA]</scope>
    <source>
        <strain evidence="8 9">SOSP1-9</strain>
    </source>
</reference>
<dbReference type="Gene3D" id="3.90.550.10">
    <property type="entry name" value="Spore Coat Polysaccharide Biosynthesis Protein SpsA, Chain A"/>
    <property type="match status" value="1"/>
</dbReference>
<dbReference type="InterPro" id="IPR050321">
    <property type="entry name" value="Glycosyltr_2/OpgH_subfam"/>
</dbReference>
<dbReference type="Pfam" id="PF13641">
    <property type="entry name" value="Glyco_tranf_2_3"/>
    <property type="match status" value="1"/>
</dbReference>
<evidence type="ECO:0000256" key="5">
    <source>
        <dbReference type="ARBA" id="ARBA00022989"/>
    </source>
</evidence>
<evidence type="ECO:0000313" key="8">
    <source>
        <dbReference type="EMBL" id="GHO85225.1"/>
    </source>
</evidence>
<comment type="subcellular location">
    <subcellularLocation>
        <location evidence="1">Membrane</location>
        <topology evidence="1">Multi-pass membrane protein</topology>
    </subcellularLocation>
</comment>
<dbReference type="CDD" id="cd06423">
    <property type="entry name" value="CESA_like"/>
    <property type="match status" value="1"/>
</dbReference>
<organism evidence="8 9">
    <name type="scientific">Dictyobacter formicarum</name>
    <dbReference type="NCBI Taxonomy" id="2778368"/>
    <lineage>
        <taxon>Bacteria</taxon>
        <taxon>Bacillati</taxon>
        <taxon>Chloroflexota</taxon>
        <taxon>Ktedonobacteria</taxon>
        <taxon>Ktedonobacterales</taxon>
        <taxon>Dictyobacteraceae</taxon>
        <taxon>Dictyobacter</taxon>
    </lineage>
</organism>
<comment type="caution">
    <text evidence="8">The sequence shown here is derived from an EMBL/GenBank/DDBJ whole genome shotgun (WGS) entry which is preliminary data.</text>
</comment>
<feature type="transmembrane region" description="Helical" evidence="7">
    <location>
        <begin position="6"/>
        <end position="22"/>
    </location>
</feature>
<keyword evidence="6 7" id="KW-0472">Membrane</keyword>
<name>A0ABQ3VGS2_9CHLR</name>
<keyword evidence="3" id="KW-0808">Transferase</keyword>
<evidence type="ECO:0000256" key="6">
    <source>
        <dbReference type="ARBA" id="ARBA00023136"/>
    </source>
</evidence>
<evidence type="ECO:0000256" key="1">
    <source>
        <dbReference type="ARBA" id="ARBA00004141"/>
    </source>
</evidence>
<keyword evidence="4 7" id="KW-0812">Transmembrane</keyword>